<evidence type="ECO:0000313" key="2">
    <source>
        <dbReference type="EMBL" id="EAZ88710.1"/>
    </source>
</evidence>
<accession>A3IXV2</accession>
<dbReference type="AlphaFoldDB" id="A3IXV2"/>
<comment type="caution">
    <text evidence="2">The sequence shown here is derived from an EMBL/GenBank/DDBJ whole genome shotgun (WGS) entry which is preliminary data.</text>
</comment>
<evidence type="ECO:0000256" key="1">
    <source>
        <dbReference type="SAM" id="MobiDB-lite"/>
    </source>
</evidence>
<reference evidence="2 3" key="1">
    <citation type="submission" date="2007-03" db="EMBL/GenBank/DDBJ databases">
        <authorList>
            <person name="Stal L."/>
            <person name="Ferriera S."/>
            <person name="Johnson J."/>
            <person name="Kravitz S."/>
            <person name="Beeson K."/>
            <person name="Sutton G."/>
            <person name="Rogers Y.-H."/>
            <person name="Friedman R."/>
            <person name="Frazier M."/>
            <person name="Venter J.C."/>
        </authorList>
    </citation>
    <scope>NUCLEOTIDE SEQUENCE [LARGE SCALE GENOMIC DNA]</scope>
    <source>
        <strain evidence="2 3">CCY0110</strain>
    </source>
</reference>
<proteinExistence type="predicted"/>
<evidence type="ECO:0000313" key="3">
    <source>
        <dbReference type="Proteomes" id="UP000003781"/>
    </source>
</evidence>
<dbReference type="EMBL" id="AAXW01000070">
    <property type="protein sequence ID" value="EAZ88710.1"/>
    <property type="molecule type" value="Genomic_DNA"/>
</dbReference>
<keyword evidence="3" id="KW-1185">Reference proteome</keyword>
<protein>
    <submittedName>
        <fullName evidence="2">Uncharacterized protein</fullName>
    </submittedName>
</protein>
<dbReference type="RefSeq" id="WP_008278212.1">
    <property type="nucleotide sequence ID" value="NZ_AAXW01000070.1"/>
</dbReference>
<organism evidence="2 3">
    <name type="scientific">Crocosphaera chwakensis CCY0110</name>
    <dbReference type="NCBI Taxonomy" id="391612"/>
    <lineage>
        <taxon>Bacteria</taxon>
        <taxon>Bacillati</taxon>
        <taxon>Cyanobacteriota</taxon>
        <taxon>Cyanophyceae</taxon>
        <taxon>Oscillatoriophycideae</taxon>
        <taxon>Chroococcales</taxon>
        <taxon>Aphanothecaceae</taxon>
        <taxon>Crocosphaera</taxon>
        <taxon>Crocosphaera chwakensis</taxon>
    </lineage>
</organism>
<feature type="region of interest" description="Disordered" evidence="1">
    <location>
        <begin position="151"/>
        <end position="181"/>
    </location>
</feature>
<gene>
    <name evidence="2" type="ORF">CY0110_14295</name>
</gene>
<feature type="compositionally biased region" description="Polar residues" evidence="1">
    <location>
        <begin position="151"/>
        <end position="178"/>
    </location>
</feature>
<dbReference type="OrthoDB" id="574731at2"/>
<dbReference type="Proteomes" id="UP000003781">
    <property type="component" value="Unassembled WGS sequence"/>
</dbReference>
<sequence>MTFPSNEQLQEFFREERGNMVQIDYILHHFFDISPETPQETIKDKLKKQLKIGSQQHKWSQVPDAPDCWTFTLSDFAEFAPSTQENPLFPNLKSEVLPTKKVAELLSIQPERIYEIRNLYSDDFIKGTDYFQNNKGHYLWSQKGVEKLSGFNNKLGSKKTQNSSTPKDNSSNLKSSPPQMLPSYHGLATEKAIKKLFQSSPGREWTISQESFVRDKITKGLSKGHLDGLWRRVPRKVGVYSSQN</sequence>
<name>A3IXV2_9CHRO</name>
<dbReference type="eggNOG" id="COG0810">
    <property type="taxonomic scope" value="Bacteria"/>
</dbReference>